<comment type="caution">
    <text evidence="1">The sequence shown here is derived from an EMBL/GenBank/DDBJ whole genome shotgun (WGS) entry which is preliminary data.</text>
</comment>
<dbReference type="AlphaFoldDB" id="A0A9Q4D7U4"/>
<organism evidence="1 2">
    <name type="scientific">Staphylococcus pettenkoferi</name>
    <dbReference type="NCBI Taxonomy" id="170573"/>
    <lineage>
        <taxon>Bacteria</taxon>
        <taxon>Bacillati</taxon>
        <taxon>Bacillota</taxon>
        <taxon>Bacilli</taxon>
        <taxon>Bacillales</taxon>
        <taxon>Staphylococcaceae</taxon>
        <taxon>Staphylococcus</taxon>
    </lineage>
</organism>
<protein>
    <submittedName>
        <fullName evidence="1">Uncharacterized protein</fullName>
    </submittedName>
</protein>
<name>A0A9Q4D7U4_9STAP</name>
<accession>A0A9Q4D7U4</accession>
<reference evidence="1" key="1">
    <citation type="journal article" date="2022" name="Int. J. Mol. Sci.">
        <title>Phenotypic and genotypic virulence characterisation of Staphylococcus pettenkoferi strains isolated from human bloodstream and diabetic foot infections.</title>
        <authorList>
            <person name="Magnan C."/>
        </authorList>
    </citation>
    <scope>NUCLEOTIDE SEQUENCE</scope>
    <source>
        <strain evidence="1">NSP020P</strain>
    </source>
</reference>
<sequence length="553" mass="65725">MLDFTKMTEKEALDLYDYFDIQEKDNFPMELAKYMHEEGFKTLYNELNEAGQKKIEDLVKEGNQLTIIPIQEGNNIRLLIGCNILQHYNVDEYYISPSDLNLFNEQVFDNKYPEISDLSYDQDMQVRKHQMIYETRVELEQMLFYEHLVEHFTVDELKDICRTYAIKGFSQKNKKQLAEMIHQRIMTDNEFLYNILVELDPKNDNYKDTMIGQMRNSLQDVVNPYPLEEIIFYHHPFMNILVIPFDLYERIIQFEDECFETMADEVFDEMDEDDEDEMTDEDYFIENQALIESLKADPEMANSKEGQELLQMFEALNNGDEETLKQLLESDDPLFEDEPSMEDDMAHYFCHLAVWFYGIVSTQHLAKLWKKYFNDKMSAKEIELECRRVLDNRYVIKNHCVIHPLYRNNVGEEMLEISNLVKDYYVPESLDAMYDEIVYESDAEQNPHVKNLKNTLKRYYKGSAVLDTDDLLQEMVAMLKLIPDEKSIDYMVKDITDNPELKFKKGASQAFIKALQQVSPHVHVWLFKGHTRRELEEASKHKSNVIQFDKFRK</sequence>
<dbReference type="RefSeq" id="WP_145468135.1">
    <property type="nucleotide sequence ID" value="NZ_JANSKS010000048.1"/>
</dbReference>
<proteinExistence type="predicted"/>
<evidence type="ECO:0000313" key="2">
    <source>
        <dbReference type="Proteomes" id="UP001081438"/>
    </source>
</evidence>
<gene>
    <name evidence="1" type="ORF">NW112_08595</name>
</gene>
<dbReference type="Proteomes" id="UP001081438">
    <property type="component" value="Unassembled WGS sequence"/>
</dbReference>
<evidence type="ECO:0000313" key="1">
    <source>
        <dbReference type="EMBL" id="MCY1595292.1"/>
    </source>
</evidence>
<dbReference type="EMBL" id="JANSKX010000029">
    <property type="protein sequence ID" value="MCY1595292.1"/>
    <property type="molecule type" value="Genomic_DNA"/>
</dbReference>